<proteinExistence type="predicted"/>
<dbReference type="Proteomes" id="UP000076858">
    <property type="component" value="Unassembled WGS sequence"/>
</dbReference>
<organism evidence="2 3">
    <name type="scientific">Daphnia magna</name>
    <dbReference type="NCBI Taxonomy" id="35525"/>
    <lineage>
        <taxon>Eukaryota</taxon>
        <taxon>Metazoa</taxon>
        <taxon>Ecdysozoa</taxon>
        <taxon>Arthropoda</taxon>
        <taxon>Crustacea</taxon>
        <taxon>Branchiopoda</taxon>
        <taxon>Diplostraca</taxon>
        <taxon>Cladocera</taxon>
        <taxon>Anomopoda</taxon>
        <taxon>Daphniidae</taxon>
        <taxon>Daphnia</taxon>
    </lineage>
</organism>
<evidence type="ECO:0000256" key="1">
    <source>
        <dbReference type="SAM" id="MobiDB-lite"/>
    </source>
</evidence>
<dbReference type="EMBL" id="LRGB01001800">
    <property type="protein sequence ID" value="KZS10451.1"/>
    <property type="molecule type" value="Genomic_DNA"/>
</dbReference>
<feature type="compositionally biased region" description="Basic and acidic residues" evidence="1">
    <location>
        <begin position="1"/>
        <end position="18"/>
    </location>
</feature>
<dbReference type="AlphaFoldDB" id="A0A164TH28"/>
<comment type="caution">
    <text evidence="2">The sequence shown here is derived from an EMBL/GenBank/DDBJ whole genome shotgun (WGS) entry which is preliminary data.</text>
</comment>
<evidence type="ECO:0000313" key="2">
    <source>
        <dbReference type="EMBL" id="KZS10451.1"/>
    </source>
</evidence>
<evidence type="ECO:0000313" key="3">
    <source>
        <dbReference type="Proteomes" id="UP000076858"/>
    </source>
</evidence>
<sequence>MVHEGEDPLIQEEREDRGQPSPALSPLIQNIGAVMLLLTNLLAGQQEQQVAQRQLQMMQTEALSTALQPFSEKKFVIYLIQGIRNRQFSPGLIQNPPQTIQEFVATYGKLKKPYFAPPLWDLCLAVYDGFPLRKQATGITRDTLNRTDTDAPHRGFV</sequence>
<keyword evidence="3" id="KW-1185">Reference proteome</keyword>
<feature type="region of interest" description="Disordered" evidence="1">
    <location>
        <begin position="1"/>
        <end position="23"/>
    </location>
</feature>
<name>A0A164TH28_9CRUS</name>
<gene>
    <name evidence="2" type="ORF">APZ42_025105</name>
</gene>
<reference evidence="2 3" key="1">
    <citation type="submission" date="2016-03" db="EMBL/GenBank/DDBJ databases">
        <title>EvidentialGene: Evidence-directed Construction of Genes on Genomes.</title>
        <authorList>
            <person name="Gilbert D.G."/>
            <person name="Choi J.-H."/>
            <person name="Mockaitis K."/>
            <person name="Colbourne J."/>
            <person name="Pfrender M."/>
        </authorList>
    </citation>
    <scope>NUCLEOTIDE SEQUENCE [LARGE SCALE GENOMIC DNA]</scope>
    <source>
        <strain evidence="2 3">Xinb3</strain>
        <tissue evidence="2">Complete organism</tissue>
    </source>
</reference>
<accession>A0A164TH28</accession>
<protein>
    <submittedName>
        <fullName evidence="2">Uncharacterized protein</fullName>
    </submittedName>
</protein>